<dbReference type="HAMAP" id="MF_00224">
    <property type="entry name" value="DHO_dh_type1"/>
    <property type="match status" value="1"/>
</dbReference>
<comment type="catalytic activity">
    <reaction evidence="9">
        <text>(S)-dihydroorotate + A = orotate + AH2</text>
        <dbReference type="Rhea" id="RHEA:18073"/>
        <dbReference type="ChEBI" id="CHEBI:13193"/>
        <dbReference type="ChEBI" id="CHEBI:17499"/>
        <dbReference type="ChEBI" id="CHEBI:30839"/>
        <dbReference type="ChEBI" id="CHEBI:30864"/>
    </reaction>
</comment>
<protein>
    <recommendedName>
        <fullName evidence="9">Dihydroorotate dehydrogenase</fullName>
        <shortName evidence="9">DHOD</shortName>
        <shortName evidence="9">DHODase</shortName>
        <shortName evidence="9">DHOdehase</shortName>
        <ecNumber evidence="9">1.3.-.-</ecNumber>
    </recommendedName>
</protein>
<dbReference type="InterPro" id="IPR033888">
    <property type="entry name" value="DHOD_1B"/>
</dbReference>
<feature type="binding site" evidence="9">
    <location>
        <position position="216"/>
    </location>
    <ligand>
        <name>FMN</name>
        <dbReference type="ChEBI" id="CHEBI:58210"/>
    </ligand>
</feature>
<proteinExistence type="inferred from homology"/>
<feature type="binding site" evidence="9">
    <location>
        <begin position="242"/>
        <end position="243"/>
    </location>
    <ligand>
        <name>FMN</name>
        <dbReference type="ChEBI" id="CHEBI:58210"/>
    </ligand>
</feature>
<feature type="binding site" evidence="9">
    <location>
        <position position="126"/>
    </location>
    <ligand>
        <name>substrate</name>
    </ligand>
</feature>
<feature type="binding site" evidence="9">
    <location>
        <position position="190"/>
    </location>
    <ligand>
        <name>FMN</name>
        <dbReference type="ChEBI" id="CHEBI:58210"/>
    </ligand>
</feature>
<feature type="binding site" evidence="9">
    <location>
        <begin position="264"/>
        <end position="265"/>
    </location>
    <ligand>
        <name>FMN</name>
        <dbReference type="ChEBI" id="CHEBI:58210"/>
    </ligand>
</feature>
<comment type="subcellular location">
    <subcellularLocation>
        <location evidence="1 9">Cytoplasm</location>
    </subcellularLocation>
</comment>
<comment type="caution">
    <text evidence="11">The sequence shown here is derived from an EMBL/GenBank/DDBJ whole genome shotgun (WGS) entry which is preliminary data.</text>
</comment>
<comment type="cofactor">
    <cofactor evidence="9">
        <name>FMN</name>
        <dbReference type="ChEBI" id="CHEBI:58210"/>
    </cofactor>
    <text evidence="9">Binds 1 FMN per subunit.</text>
</comment>
<keyword evidence="6 9" id="KW-0288">FMN</keyword>
<dbReference type="InterPro" id="IPR012135">
    <property type="entry name" value="Dihydroorotate_DH_1_2"/>
</dbReference>
<dbReference type="AlphaFoldDB" id="A0A0M0BMH2"/>
<dbReference type="NCBIfam" id="NF005574">
    <property type="entry name" value="PRK07259.1"/>
    <property type="match status" value="1"/>
</dbReference>
<feature type="binding site" evidence="9">
    <location>
        <begin position="46"/>
        <end position="47"/>
    </location>
    <ligand>
        <name>FMN</name>
        <dbReference type="ChEBI" id="CHEBI:58210"/>
    </ligand>
</feature>
<dbReference type="GO" id="GO:0006207">
    <property type="term" value="P:'de novo' pyrimidine nucleobase biosynthetic process"/>
    <property type="evidence" value="ECO:0007669"/>
    <property type="project" value="TreeGrafter"/>
</dbReference>
<dbReference type="GO" id="GO:0044205">
    <property type="term" value="P:'de novo' UMP biosynthetic process"/>
    <property type="evidence" value="ECO:0007669"/>
    <property type="project" value="UniProtKB-UniRule"/>
</dbReference>
<dbReference type="UniPathway" id="UPA00070"/>
<organism evidence="11 12">
    <name type="scientific">miscellaneous Crenarchaeota group-1 archaeon SG8-32-1</name>
    <dbReference type="NCBI Taxonomy" id="1685124"/>
    <lineage>
        <taxon>Archaea</taxon>
        <taxon>Candidatus Bathyarchaeota</taxon>
        <taxon>MCG-1</taxon>
    </lineage>
</organism>
<dbReference type="SUPFAM" id="SSF51395">
    <property type="entry name" value="FMN-linked oxidoreductases"/>
    <property type="match status" value="1"/>
</dbReference>
<evidence type="ECO:0000313" key="12">
    <source>
        <dbReference type="Proteomes" id="UP000037237"/>
    </source>
</evidence>
<dbReference type="FunFam" id="3.20.20.70:FF:000027">
    <property type="entry name" value="Dihydropyrimidine dehydrogenase [NADP(+)]"/>
    <property type="match status" value="1"/>
</dbReference>
<comment type="similarity">
    <text evidence="3 9">Belongs to the dihydroorotate dehydrogenase family. Type 1 subfamily.</text>
</comment>
<name>A0A0M0BMH2_9ARCH</name>
<dbReference type="NCBIfam" id="TIGR01037">
    <property type="entry name" value="pyrD_sub1_fam"/>
    <property type="match status" value="1"/>
</dbReference>
<sequence length="304" mass="32176">MKPRIATEIAGLKLANPTMLASGILGYTGLSLKSVIEAGAGAVVTKSMGLQPRTGYSNPTIVQTNCGLINAMGLPNAGISHFKEELEQLKSSKFPVIVSIYGYSPDEFGKVAKTAVKIGADALELNVSCPHVKKAGAEIGCDPVLLAKIIKEVKKKIDKPIIVKLTPNVTNITEIAKAVEEAGADAITAVNTFKAMAIETETGRPILSNKFGGLSGPAIKPLAVRCVFDIYRSVNIPIIGCGGISKWEDAVEFMLAGASAVQIGTSVAFQGIEIFDNVNSGIESYLKRKNYKNVNEIVGLTHKF</sequence>
<comment type="pathway">
    <text evidence="2 9">Pyrimidine metabolism; UMP biosynthesis via de novo pathway.</text>
</comment>
<dbReference type="PANTHER" id="PTHR48109:SF1">
    <property type="entry name" value="DIHYDROOROTATE DEHYDROGENASE (FUMARATE)"/>
    <property type="match status" value="1"/>
</dbReference>
<feature type="binding site" evidence="9">
    <location>
        <position position="46"/>
    </location>
    <ligand>
        <name>substrate</name>
    </ligand>
</feature>
<evidence type="ECO:0000256" key="4">
    <source>
        <dbReference type="ARBA" id="ARBA00022490"/>
    </source>
</evidence>
<evidence type="ECO:0000256" key="5">
    <source>
        <dbReference type="ARBA" id="ARBA00022630"/>
    </source>
</evidence>
<dbReference type="PATRIC" id="fig|1685124.3.peg.1133"/>
<dbReference type="InterPro" id="IPR049622">
    <property type="entry name" value="Dihydroorotate_DH_I"/>
</dbReference>
<dbReference type="InterPro" id="IPR013785">
    <property type="entry name" value="Aldolase_TIM"/>
</dbReference>
<keyword evidence="5 9" id="KW-0285">Flavoprotein</keyword>
<evidence type="ECO:0000256" key="9">
    <source>
        <dbReference type="HAMAP-Rule" id="MF_00224"/>
    </source>
</evidence>
<dbReference type="Proteomes" id="UP000037237">
    <property type="component" value="Unassembled WGS sequence"/>
</dbReference>
<accession>A0A0M0BMH2</accession>
<evidence type="ECO:0000256" key="2">
    <source>
        <dbReference type="ARBA" id="ARBA00004725"/>
    </source>
</evidence>
<feature type="binding site" evidence="9">
    <location>
        <begin position="191"/>
        <end position="192"/>
    </location>
    <ligand>
        <name>substrate</name>
    </ligand>
</feature>
<feature type="domain" description="Dihydroorotate dehydrogenase catalytic" evidence="10">
    <location>
        <begin position="5"/>
        <end position="286"/>
    </location>
</feature>
<evidence type="ECO:0000313" key="11">
    <source>
        <dbReference type="EMBL" id="KON29753.1"/>
    </source>
</evidence>
<comment type="function">
    <text evidence="9">Catalyzes the conversion of dihydroorotate to orotate.</text>
</comment>
<feature type="binding site" evidence="9">
    <location>
        <position position="164"/>
    </location>
    <ligand>
        <name>FMN</name>
        <dbReference type="ChEBI" id="CHEBI:58210"/>
    </ligand>
</feature>
<evidence type="ECO:0000256" key="7">
    <source>
        <dbReference type="ARBA" id="ARBA00022975"/>
    </source>
</evidence>
<reference evidence="11 12" key="1">
    <citation type="submission" date="2015-06" db="EMBL/GenBank/DDBJ databases">
        <title>New insights into the roles of widespread benthic archaea in carbon and nitrogen cycling.</title>
        <authorList>
            <person name="Lazar C.S."/>
            <person name="Baker B.J."/>
            <person name="Seitz K.W."/>
            <person name="Hyde A.S."/>
            <person name="Dick G.J."/>
            <person name="Hinrichs K.-U."/>
            <person name="Teske A.P."/>
        </authorList>
    </citation>
    <scope>NUCLEOTIDE SEQUENCE [LARGE SCALE GENOMIC DNA]</scope>
    <source>
        <strain evidence="11">SG8-32-1</strain>
    </source>
</reference>
<dbReference type="GO" id="GO:0005737">
    <property type="term" value="C:cytoplasm"/>
    <property type="evidence" value="ECO:0007669"/>
    <property type="project" value="UniProtKB-SubCell"/>
</dbReference>
<gene>
    <name evidence="9" type="primary">pyrD</name>
    <name evidence="11" type="ORF">AC477_05550</name>
</gene>
<comment type="caution">
    <text evidence="9">Lacks conserved residue(s) required for the propagation of feature annotation.</text>
</comment>
<dbReference type="PANTHER" id="PTHR48109">
    <property type="entry name" value="DIHYDROOROTATE DEHYDROGENASE (QUINONE), MITOCHONDRIAL-RELATED"/>
    <property type="match status" value="1"/>
</dbReference>
<feature type="binding site" evidence="9">
    <location>
        <position position="22"/>
    </location>
    <ligand>
        <name>FMN</name>
        <dbReference type="ChEBI" id="CHEBI:58210"/>
    </ligand>
</feature>
<evidence type="ECO:0000259" key="10">
    <source>
        <dbReference type="Pfam" id="PF01180"/>
    </source>
</evidence>
<dbReference type="Gene3D" id="3.20.20.70">
    <property type="entry name" value="Aldolase class I"/>
    <property type="match status" value="1"/>
</dbReference>
<feature type="active site" description="Nucleophile" evidence="9">
    <location>
        <position position="129"/>
    </location>
</feature>
<keyword evidence="7 9" id="KW-0665">Pyrimidine biosynthesis</keyword>
<evidence type="ECO:0000256" key="6">
    <source>
        <dbReference type="ARBA" id="ARBA00022643"/>
    </source>
</evidence>
<dbReference type="Pfam" id="PF01180">
    <property type="entry name" value="DHO_dh"/>
    <property type="match status" value="1"/>
</dbReference>
<evidence type="ECO:0000256" key="8">
    <source>
        <dbReference type="ARBA" id="ARBA00023002"/>
    </source>
</evidence>
<dbReference type="InterPro" id="IPR050074">
    <property type="entry name" value="DHO_dehydrogenase"/>
</dbReference>
<dbReference type="EC" id="1.3.-.-" evidence="9"/>
<feature type="binding site" evidence="9">
    <location>
        <begin position="70"/>
        <end position="74"/>
    </location>
    <ligand>
        <name>substrate</name>
    </ligand>
</feature>
<dbReference type="InterPro" id="IPR024920">
    <property type="entry name" value="Dihydroorotate_DH_1"/>
</dbReference>
<dbReference type="InterPro" id="IPR005720">
    <property type="entry name" value="Dihydroorotate_DH_cat"/>
</dbReference>
<feature type="binding site" evidence="9">
    <location>
        <position position="126"/>
    </location>
    <ligand>
        <name>FMN</name>
        <dbReference type="ChEBI" id="CHEBI:58210"/>
    </ligand>
</feature>
<evidence type="ECO:0000256" key="1">
    <source>
        <dbReference type="ARBA" id="ARBA00004496"/>
    </source>
</evidence>
<dbReference type="GO" id="GO:0004152">
    <property type="term" value="F:dihydroorotate dehydrogenase activity"/>
    <property type="evidence" value="ECO:0007669"/>
    <property type="project" value="UniProtKB-UniRule"/>
</dbReference>
<dbReference type="CDD" id="cd04740">
    <property type="entry name" value="DHOD_1B_like"/>
    <property type="match status" value="1"/>
</dbReference>
<keyword evidence="4 9" id="KW-0963">Cytoplasm</keyword>
<keyword evidence="8 9" id="KW-0560">Oxidoreductase</keyword>
<evidence type="ECO:0000256" key="3">
    <source>
        <dbReference type="ARBA" id="ARBA00008008"/>
    </source>
</evidence>
<dbReference type="PIRSF" id="PIRSF000164">
    <property type="entry name" value="DHO_oxidase"/>
    <property type="match status" value="1"/>
</dbReference>
<dbReference type="EMBL" id="LFWU01000144">
    <property type="protein sequence ID" value="KON29753.1"/>
    <property type="molecule type" value="Genomic_DNA"/>
</dbReference>